<reference evidence="1 2" key="1">
    <citation type="submission" date="2024-02" db="EMBL/GenBank/DDBJ databases">
        <title>Distribution and functional of Brevundimonas-related endobacteria within Verticillium dahliae.</title>
        <authorList>
            <person name="Zeng H."/>
        </authorList>
    </citation>
    <scope>NUCLEOTIDE SEQUENCE [LARGE SCALE GENOMIC DNA]</scope>
    <source>
        <strain evidence="1 2">TRM 44200</strain>
    </source>
</reference>
<dbReference type="EMBL" id="CP146369">
    <property type="protein sequence ID" value="WWT55341.1"/>
    <property type="molecule type" value="Genomic_DNA"/>
</dbReference>
<protein>
    <submittedName>
        <fullName evidence="1">Uncharacterized protein</fullName>
    </submittedName>
</protein>
<evidence type="ECO:0000313" key="1">
    <source>
        <dbReference type="EMBL" id="WWT55341.1"/>
    </source>
</evidence>
<evidence type="ECO:0000313" key="2">
    <source>
        <dbReference type="Proteomes" id="UP001363460"/>
    </source>
</evidence>
<dbReference type="RefSeq" id="WP_338577766.1">
    <property type="nucleotide sequence ID" value="NZ_CP146369.1"/>
</dbReference>
<name>A0ABZ2II62_9CAUL</name>
<organism evidence="1 2">
    <name type="scientific">Brevundimonas olei</name>
    <dbReference type="NCBI Taxonomy" id="657642"/>
    <lineage>
        <taxon>Bacteria</taxon>
        <taxon>Pseudomonadati</taxon>
        <taxon>Pseudomonadota</taxon>
        <taxon>Alphaproteobacteria</taxon>
        <taxon>Caulobacterales</taxon>
        <taxon>Caulobacteraceae</taxon>
        <taxon>Brevundimonas</taxon>
    </lineage>
</organism>
<proteinExistence type="predicted"/>
<dbReference type="Proteomes" id="UP001363460">
    <property type="component" value="Chromosome"/>
</dbReference>
<sequence>MDNTAYYLRRIHGRLETIREAMPDEHGLSLGNLALADEADWLDGYIEQLERQSATPSDKEGGE</sequence>
<gene>
    <name evidence="1" type="ORF">V8J38_02600</name>
</gene>
<accession>A0ABZ2II62</accession>
<keyword evidence="2" id="KW-1185">Reference proteome</keyword>